<feature type="transmembrane region" description="Helical" evidence="6">
    <location>
        <begin position="134"/>
        <end position="155"/>
    </location>
</feature>
<comment type="subcellular location">
    <subcellularLocation>
        <location evidence="1">Cell membrane</location>
        <topology evidence="1">Multi-pass membrane protein</topology>
    </subcellularLocation>
</comment>
<keyword evidence="3 6" id="KW-0812">Transmembrane</keyword>
<evidence type="ECO:0000256" key="2">
    <source>
        <dbReference type="ARBA" id="ARBA00022475"/>
    </source>
</evidence>
<evidence type="ECO:0000313" key="7">
    <source>
        <dbReference type="EMBL" id="AEG18433.1"/>
    </source>
</evidence>
<feature type="transmembrane region" description="Helical" evidence="6">
    <location>
        <begin position="358"/>
        <end position="378"/>
    </location>
</feature>
<dbReference type="PANTHER" id="PTHR30250:SF21">
    <property type="entry name" value="LIPID II FLIPPASE MURJ"/>
    <property type="match status" value="1"/>
</dbReference>
<dbReference type="KEGG" id="mew:MSWAN_1419"/>
<evidence type="ECO:0000256" key="4">
    <source>
        <dbReference type="ARBA" id="ARBA00022989"/>
    </source>
</evidence>
<accession>F6D799</accession>
<dbReference type="Pfam" id="PF01943">
    <property type="entry name" value="Polysacc_synt"/>
    <property type="match status" value="1"/>
</dbReference>
<feature type="transmembrane region" description="Helical" evidence="6">
    <location>
        <begin position="73"/>
        <end position="96"/>
    </location>
</feature>
<dbReference type="eggNOG" id="arCOG02209">
    <property type="taxonomic scope" value="Archaea"/>
</dbReference>
<keyword evidence="2" id="KW-1003">Cell membrane</keyword>
<sequence length="488" mass="53374">MFRIGGYLYRVLIQYLLGVSGYGIVSLVLPLQNVLVLITSAGVPPAVAKYVAEYHAKNDDYMVKMVIKTSAKIMLITSVFATLLIFLLANPLAPILHWQPNIIILFQIIGLITPFSIILGLVRGIFQGYQDMNSILLSRAVEQVFVIILAVSLILLGWYVLGAVIGTIIEFATAAVVSLLLFKEKIWKDIKGAKKTLNHFEELGLAKKLLIFSLPVTIVGLAELALFDTGTYIINIFLNETYVGYYNIVSPVSRLALVISSSLAVAMLPATSEALSLNNKNMIKKYVAHSYRYMILVLIPLCVIIILFSKPILAIMFPGAPLAYLFAGGALKILIVAMAFFSIYVVSSSISQGLGKPYLPMYFLILGSIVNLVLTVALVPLYGLNGAAVATAVATFLIMIFTTRKILIITNSQLPFVNLAKIIFASVLMGIIIGLIPKTVMGLLIALLIFPYTYIFILAFTGALEKRDLTILNKFGYKLGPLSGPFMK</sequence>
<feature type="transmembrane region" description="Helical" evidence="6">
    <location>
        <begin position="323"/>
        <end position="346"/>
    </location>
</feature>
<dbReference type="AlphaFoldDB" id="F6D799"/>
<feature type="transmembrane region" description="Helical" evidence="6">
    <location>
        <begin position="384"/>
        <end position="402"/>
    </location>
</feature>
<feature type="transmembrane region" description="Helical" evidence="6">
    <location>
        <begin position="414"/>
        <end position="436"/>
    </location>
</feature>
<keyword evidence="5 6" id="KW-0472">Membrane</keyword>
<feature type="transmembrane region" description="Helical" evidence="6">
    <location>
        <begin position="254"/>
        <end position="272"/>
    </location>
</feature>
<dbReference type="GeneID" id="10668924"/>
<gene>
    <name evidence="7" type="ordered locus">MSWAN_1419</name>
</gene>
<feature type="transmembrane region" description="Helical" evidence="6">
    <location>
        <begin position="7"/>
        <end position="28"/>
    </location>
</feature>
<dbReference type="PANTHER" id="PTHR30250">
    <property type="entry name" value="PST FAMILY PREDICTED COLANIC ACID TRANSPORTER"/>
    <property type="match status" value="1"/>
</dbReference>
<dbReference type="GO" id="GO:0005886">
    <property type="term" value="C:plasma membrane"/>
    <property type="evidence" value="ECO:0007669"/>
    <property type="project" value="UniProtKB-SubCell"/>
</dbReference>
<dbReference type="RefSeq" id="WP_013825934.1">
    <property type="nucleotide sequence ID" value="NC_015574.1"/>
</dbReference>
<keyword evidence="8" id="KW-1185">Reference proteome</keyword>
<evidence type="ECO:0000256" key="3">
    <source>
        <dbReference type="ARBA" id="ARBA00022692"/>
    </source>
</evidence>
<feature type="transmembrane region" description="Helical" evidence="6">
    <location>
        <begin position="34"/>
        <end position="52"/>
    </location>
</feature>
<dbReference type="InterPro" id="IPR050833">
    <property type="entry name" value="Poly_Biosynth_Transport"/>
</dbReference>
<feature type="transmembrane region" description="Helical" evidence="6">
    <location>
        <begin position="442"/>
        <end position="464"/>
    </location>
</feature>
<evidence type="ECO:0000256" key="5">
    <source>
        <dbReference type="ARBA" id="ARBA00023136"/>
    </source>
</evidence>
<dbReference type="CDD" id="cd13128">
    <property type="entry name" value="MATE_Wzx_like"/>
    <property type="match status" value="1"/>
</dbReference>
<dbReference type="InterPro" id="IPR002797">
    <property type="entry name" value="Polysacc_synth"/>
</dbReference>
<reference evidence="7 8" key="1">
    <citation type="journal article" date="2014" name="Int. J. Syst. Evol. Microbiol.">
        <title>Methanobacterium paludis sp. nov. and a novel strain of Methanobacterium lacus isolated from northern peatlands.</title>
        <authorList>
            <person name="Cadillo-Quiroz H."/>
            <person name="Brauer S.L."/>
            <person name="Goodson N."/>
            <person name="Yavitt J.B."/>
            <person name="Zinder S.H."/>
        </authorList>
    </citation>
    <scope>NUCLEOTIDE SEQUENCE [LARGE SCALE GENOMIC DNA]</scope>
    <source>
        <strain evidence="8">DSM 25820 / JCM 18151 / SWAN1</strain>
    </source>
</reference>
<evidence type="ECO:0000313" key="8">
    <source>
        <dbReference type="Proteomes" id="UP000009231"/>
    </source>
</evidence>
<dbReference type="STRING" id="868131.MSWAN_1419"/>
<evidence type="ECO:0000256" key="6">
    <source>
        <dbReference type="SAM" id="Phobius"/>
    </source>
</evidence>
<feature type="transmembrane region" description="Helical" evidence="6">
    <location>
        <begin position="293"/>
        <end position="317"/>
    </location>
</feature>
<proteinExistence type="predicted"/>
<dbReference type="EMBL" id="CP002772">
    <property type="protein sequence ID" value="AEG18433.1"/>
    <property type="molecule type" value="Genomic_DNA"/>
</dbReference>
<feature type="transmembrane region" description="Helical" evidence="6">
    <location>
        <begin position="102"/>
        <end position="122"/>
    </location>
</feature>
<name>F6D799_METPW</name>
<dbReference type="Proteomes" id="UP000009231">
    <property type="component" value="Chromosome"/>
</dbReference>
<feature type="transmembrane region" description="Helical" evidence="6">
    <location>
        <begin position="161"/>
        <end position="182"/>
    </location>
</feature>
<dbReference type="HOGENOM" id="CLU_022017_5_0_2"/>
<organism evidence="7 8">
    <name type="scientific">Methanobacterium paludis (strain DSM 25820 / JCM 18151 / SWAN1)</name>
    <dbReference type="NCBI Taxonomy" id="868131"/>
    <lineage>
        <taxon>Archaea</taxon>
        <taxon>Methanobacteriati</taxon>
        <taxon>Methanobacteriota</taxon>
        <taxon>Methanomada group</taxon>
        <taxon>Methanobacteria</taxon>
        <taxon>Methanobacteriales</taxon>
        <taxon>Methanobacteriaceae</taxon>
        <taxon>Methanobacterium</taxon>
    </lineage>
</organism>
<feature type="transmembrane region" description="Helical" evidence="6">
    <location>
        <begin position="209"/>
        <end position="234"/>
    </location>
</feature>
<evidence type="ECO:0000256" key="1">
    <source>
        <dbReference type="ARBA" id="ARBA00004651"/>
    </source>
</evidence>
<keyword evidence="4 6" id="KW-1133">Transmembrane helix</keyword>
<protein>
    <submittedName>
        <fullName evidence="7">Polysaccharide biosynthesis protein</fullName>
    </submittedName>
</protein>